<keyword evidence="3" id="KW-1185">Reference proteome</keyword>
<organism evidence="2 3">
    <name type="scientific">Ferroglobus placidus (strain DSM 10642 / AEDII12DO)</name>
    <dbReference type="NCBI Taxonomy" id="589924"/>
    <lineage>
        <taxon>Archaea</taxon>
        <taxon>Methanobacteriati</taxon>
        <taxon>Methanobacteriota</taxon>
        <taxon>Archaeoglobi</taxon>
        <taxon>Archaeoglobales</taxon>
        <taxon>Archaeoglobaceae</taxon>
        <taxon>Ferroglobus</taxon>
    </lineage>
</organism>
<dbReference type="GeneID" id="8778768"/>
<dbReference type="PaxDb" id="589924-Ferp_1255"/>
<dbReference type="Proteomes" id="UP000002613">
    <property type="component" value="Chromosome"/>
</dbReference>
<reference evidence="2 3" key="2">
    <citation type="journal article" date="2011" name="Stand. Genomic Sci.">
        <title>Complete genome sequence of Ferroglobus placidus AEDII12DO.</title>
        <authorList>
            <person name="Anderson I."/>
            <person name="Risso C."/>
            <person name="Holmes D."/>
            <person name="Lucas S."/>
            <person name="Copeland A."/>
            <person name="Lapidus A."/>
            <person name="Cheng J.F."/>
            <person name="Bruce D."/>
            <person name="Goodwin L."/>
            <person name="Pitluck S."/>
            <person name="Saunders E."/>
            <person name="Brettin T."/>
            <person name="Detter J.C."/>
            <person name="Han C."/>
            <person name="Tapia R."/>
            <person name="Larimer F."/>
            <person name="Land M."/>
            <person name="Hauser L."/>
            <person name="Woyke T."/>
            <person name="Lovley D."/>
            <person name="Kyrpides N."/>
            <person name="Ivanova N."/>
        </authorList>
    </citation>
    <scope>NUCLEOTIDE SEQUENCE [LARGE SCALE GENOMIC DNA]</scope>
    <source>
        <strain evidence="3">DSM 10642 / AEDII12DO</strain>
    </source>
</reference>
<dbReference type="eggNOG" id="arCOG13396">
    <property type="taxonomic scope" value="Archaea"/>
</dbReference>
<dbReference type="SUPFAM" id="SSF48695">
    <property type="entry name" value="Multiheme cytochromes"/>
    <property type="match status" value="1"/>
</dbReference>
<gene>
    <name evidence="2" type="ordered locus">Ferp_1255</name>
</gene>
<evidence type="ECO:0000256" key="1">
    <source>
        <dbReference type="SAM" id="MobiDB-lite"/>
    </source>
</evidence>
<dbReference type="RefSeq" id="WP_012965752.1">
    <property type="nucleotide sequence ID" value="NC_013849.1"/>
</dbReference>
<dbReference type="EMBL" id="CP001899">
    <property type="protein sequence ID" value="ADC65409.1"/>
    <property type="molecule type" value="Genomic_DNA"/>
</dbReference>
<name>D3RY46_FERPA</name>
<dbReference type="KEGG" id="fpl:Ferp_1255"/>
<dbReference type="STRING" id="589924.Ferp_1255"/>
<dbReference type="AlphaFoldDB" id="D3RY46"/>
<dbReference type="HOGENOM" id="CLU_1801622_0_0_2"/>
<evidence type="ECO:0008006" key="4">
    <source>
        <dbReference type="Google" id="ProtNLM"/>
    </source>
</evidence>
<proteinExistence type="predicted"/>
<evidence type="ECO:0000313" key="3">
    <source>
        <dbReference type="Proteomes" id="UP000002613"/>
    </source>
</evidence>
<dbReference type="PROSITE" id="PS51257">
    <property type="entry name" value="PROKAR_LIPOPROTEIN"/>
    <property type="match status" value="1"/>
</dbReference>
<sequence length="143" mass="15665">MRMKLLALMLLAIALVIAGCAQTGKEVKQTPTPEKTPTSEATPTEQMTRYASLKEIAEKIRSGEIDVGNNYDMTLEGRFHKIHAKVLGLDCTACHIPDYAKDVLYERKYKKPEGAPGVVDRGVCLGCHKEGGIATPWYGQASE</sequence>
<protein>
    <recommendedName>
        <fullName evidence="4">Cytochrome c7-like domain-containing protein</fullName>
    </recommendedName>
</protein>
<evidence type="ECO:0000313" key="2">
    <source>
        <dbReference type="EMBL" id="ADC65409.1"/>
    </source>
</evidence>
<accession>D3RY46</accession>
<feature type="region of interest" description="Disordered" evidence="1">
    <location>
        <begin position="26"/>
        <end position="45"/>
    </location>
</feature>
<feature type="compositionally biased region" description="Polar residues" evidence="1">
    <location>
        <begin position="29"/>
        <end position="45"/>
    </location>
</feature>
<reference evidence="3" key="1">
    <citation type="submission" date="2010-02" db="EMBL/GenBank/DDBJ databases">
        <title>Complete sequence of Ferroglobus placidus DSM 10642.</title>
        <authorList>
            <consortium name="US DOE Joint Genome Institute"/>
            <person name="Lucas S."/>
            <person name="Copeland A."/>
            <person name="Lapidus A."/>
            <person name="Cheng J.-F."/>
            <person name="Bruce D."/>
            <person name="Goodwin L."/>
            <person name="Pitluck S."/>
            <person name="Saunders E."/>
            <person name="Brettin T."/>
            <person name="Detter J.C."/>
            <person name="Han C."/>
            <person name="Tapia R."/>
            <person name="Larimer F."/>
            <person name="Land M."/>
            <person name="Hauser L."/>
            <person name="Kyrpides N."/>
            <person name="Ivanova N."/>
            <person name="Holmes D."/>
            <person name="Lovley D."/>
            <person name="Kyrpides N."/>
            <person name="Anderson I.J."/>
            <person name="Woyke T."/>
        </authorList>
    </citation>
    <scope>NUCLEOTIDE SEQUENCE [LARGE SCALE GENOMIC DNA]</scope>
    <source>
        <strain evidence="3">DSM 10642 / AEDII12DO</strain>
    </source>
</reference>
<dbReference type="InterPro" id="IPR036280">
    <property type="entry name" value="Multihaem_cyt_sf"/>
</dbReference>